<dbReference type="PANTHER" id="PTHR37784">
    <property type="entry name" value="PROTEIN MSN1"/>
    <property type="match status" value="1"/>
</dbReference>
<name>I1BT13_RHIO9</name>
<gene>
    <name evidence="4" type="ORF">RO3G_04048</name>
</gene>
<protein>
    <recommendedName>
        <fullName evidence="6">Ndc10 domain-containing protein</fullName>
    </recommendedName>
</protein>
<dbReference type="InterPro" id="IPR038279">
    <property type="entry name" value="Ndc10_dom2_sf"/>
</dbReference>
<dbReference type="OrthoDB" id="2288163at2759"/>
<dbReference type="Pfam" id="PF12550">
    <property type="entry name" value="GCR1_C"/>
    <property type="match status" value="1"/>
</dbReference>
<feature type="compositionally biased region" description="Polar residues" evidence="1">
    <location>
        <begin position="23"/>
        <end position="34"/>
    </location>
</feature>
<organism evidence="4 5">
    <name type="scientific">Rhizopus delemar (strain RA 99-880 / ATCC MYA-4621 / FGSC 9543 / NRRL 43880)</name>
    <name type="common">Mucormycosis agent</name>
    <name type="synonym">Rhizopus arrhizus var. delemar</name>
    <dbReference type="NCBI Taxonomy" id="246409"/>
    <lineage>
        <taxon>Eukaryota</taxon>
        <taxon>Fungi</taxon>
        <taxon>Fungi incertae sedis</taxon>
        <taxon>Mucoromycota</taxon>
        <taxon>Mucoromycotina</taxon>
        <taxon>Mucoromycetes</taxon>
        <taxon>Mucorales</taxon>
        <taxon>Mucorineae</taxon>
        <taxon>Rhizopodaceae</taxon>
        <taxon>Rhizopus</taxon>
    </lineage>
</organism>
<keyword evidence="5" id="KW-1185">Reference proteome</keyword>
<evidence type="ECO:0000313" key="5">
    <source>
        <dbReference type="Proteomes" id="UP000009138"/>
    </source>
</evidence>
<sequence length="694" mass="78107">MSSSSSNSNENLLIGDNDMLQVDGSTAVASNEQDSSSDEDTFYQETKAVDETNEDYDRTAPVNTTRAYGPKIKEFKLWCDKKYSSLPTEQKYTVTGPKLHLFLKKEQVSSRINSNEHPRAACHKLIKACQRREELTKRANFEDRGVNTVLDGYSTSEEISRIVNYYINKHNLSNLRNGLAFLLSHFCLLRGESARGAEFPDLQTINLEGEGPSQQACPALILVMKNGKTNKNGRLEVSACMRNVDYKICPFMMLGLYFFQMYHVECRSFPDFTTSRNWYHTKLLQSDPHDPTKQWSYASHYAAMESALKACNMSSTKKTHMARGAGARMCDLGGVEDASIRRLGRWNSDSMNGAYVTGLPREAMRSLAGFGKVKGNFYLPRANLDPCVELQKKVFPLVDEWLDKLDANAIEYNVAARGFLILMKQLRITFLQDSVLIMKDFPAHPVFKHELFSDPLFVTFKSNLEELLLSDSTPQEITLLRVMPALAKELDTRFNAQDASLRLLLQQNQEFQSKLEDISTGRAPVPVRVTVDFSDGNRTVTGVTSNGLASEIQSDSQAGLLSIPPQTTIDTMMFNASDGQQASTSSVPVATSTQGVHRWSEGVHTIHGLWREYTVGLGGGLLIEELNKSRKPWYPKSHKTFHYRRMRIIKAIKNYAEEHSITTDTAVQIAERRRLALQTSLDSIGENISKLYID</sequence>
<feature type="domain" description="Transcription activator GCR1-like" evidence="2">
    <location>
        <begin position="601"/>
        <end position="674"/>
    </location>
</feature>
<dbReference type="Gene3D" id="1.10.443.20">
    <property type="entry name" value="Centromere DNA-binding protein complex CBF3 subunit, domain 2"/>
    <property type="match status" value="1"/>
</dbReference>
<dbReference type="eggNOG" id="ENOG502S2VN">
    <property type="taxonomic scope" value="Eukaryota"/>
</dbReference>
<feature type="compositionally biased region" description="Basic and acidic residues" evidence="1">
    <location>
        <begin position="47"/>
        <end position="56"/>
    </location>
</feature>
<dbReference type="GO" id="GO:0060963">
    <property type="term" value="P:positive regulation of ribosomal protein gene transcription by RNA polymerase II"/>
    <property type="evidence" value="ECO:0007669"/>
    <property type="project" value="TreeGrafter"/>
</dbReference>
<dbReference type="InterPro" id="IPR011010">
    <property type="entry name" value="DNA_brk_join_enz"/>
</dbReference>
<evidence type="ECO:0000313" key="4">
    <source>
        <dbReference type="EMBL" id="EIE79343.1"/>
    </source>
</evidence>
<dbReference type="InterPro" id="IPR052146">
    <property type="entry name" value="HOT1"/>
</dbReference>
<reference evidence="4 5" key="1">
    <citation type="journal article" date="2009" name="PLoS Genet.">
        <title>Genomic analysis of the basal lineage fungus Rhizopus oryzae reveals a whole-genome duplication.</title>
        <authorList>
            <person name="Ma L.-J."/>
            <person name="Ibrahim A.S."/>
            <person name="Skory C."/>
            <person name="Grabherr M.G."/>
            <person name="Burger G."/>
            <person name="Butler M."/>
            <person name="Elias M."/>
            <person name="Idnurm A."/>
            <person name="Lang B.F."/>
            <person name="Sone T."/>
            <person name="Abe A."/>
            <person name="Calvo S.E."/>
            <person name="Corrochano L.M."/>
            <person name="Engels R."/>
            <person name="Fu J."/>
            <person name="Hansberg W."/>
            <person name="Kim J.-M."/>
            <person name="Kodira C.D."/>
            <person name="Koehrsen M.J."/>
            <person name="Liu B."/>
            <person name="Miranda-Saavedra D."/>
            <person name="O'Leary S."/>
            <person name="Ortiz-Castellanos L."/>
            <person name="Poulter R."/>
            <person name="Rodriguez-Romero J."/>
            <person name="Ruiz-Herrera J."/>
            <person name="Shen Y.-Q."/>
            <person name="Zeng Q."/>
            <person name="Galagan J."/>
            <person name="Birren B.W."/>
            <person name="Cuomo C.A."/>
            <person name="Wickes B.L."/>
        </authorList>
    </citation>
    <scope>NUCLEOTIDE SEQUENCE [LARGE SCALE GENOMIC DNA]</scope>
    <source>
        <strain evidence="5">RA 99-880 / ATCC MYA-4621 / FGSC 9543 / NRRL 43880</strain>
    </source>
</reference>
<dbReference type="STRING" id="246409.I1BT13"/>
<dbReference type="GO" id="GO:0000978">
    <property type="term" value="F:RNA polymerase II cis-regulatory region sequence-specific DNA binding"/>
    <property type="evidence" value="ECO:0007669"/>
    <property type="project" value="TreeGrafter"/>
</dbReference>
<dbReference type="GeneID" id="93611019"/>
<evidence type="ECO:0000259" key="3">
    <source>
        <dbReference type="Pfam" id="PF16787"/>
    </source>
</evidence>
<proteinExistence type="predicted"/>
<feature type="region of interest" description="Disordered" evidence="1">
    <location>
        <begin position="1"/>
        <end position="56"/>
    </location>
</feature>
<evidence type="ECO:0008006" key="6">
    <source>
        <dbReference type="Google" id="ProtNLM"/>
    </source>
</evidence>
<dbReference type="PANTHER" id="PTHR37784:SF2">
    <property type="entry name" value="HIGH-OSMOLARITY-INDUCED TRANSCRIPTION PROTEIN 1"/>
    <property type="match status" value="1"/>
</dbReference>
<feature type="domain" description="Ndc10" evidence="3">
    <location>
        <begin position="158"/>
        <end position="457"/>
    </location>
</feature>
<dbReference type="RefSeq" id="XP_067514739.1">
    <property type="nucleotide sequence ID" value="XM_067658638.1"/>
</dbReference>
<evidence type="ECO:0000259" key="2">
    <source>
        <dbReference type="Pfam" id="PF12550"/>
    </source>
</evidence>
<dbReference type="AlphaFoldDB" id="I1BT13"/>
<dbReference type="Proteomes" id="UP000009138">
    <property type="component" value="Unassembled WGS sequence"/>
</dbReference>
<dbReference type="GO" id="GO:0000981">
    <property type="term" value="F:DNA-binding transcription factor activity, RNA polymerase II-specific"/>
    <property type="evidence" value="ECO:0007669"/>
    <property type="project" value="TreeGrafter"/>
</dbReference>
<evidence type="ECO:0000256" key="1">
    <source>
        <dbReference type="SAM" id="MobiDB-lite"/>
    </source>
</evidence>
<dbReference type="VEuPathDB" id="FungiDB:RO3G_04048"/>
<dbReference type="SUPFAM" id="SSF56349">
    <property type="entry name" value="DNA breaking-rejoining enzymes"/>
    <property type="match status" value="1"/>
</dbReference>
<dbReference type="Pfam" id="PF16787">
    <property type="entry name" value="NDC10_II"/>
    <property type="match status" value="1"/>
</dbReference>
<dbReference type="InterPro" id="IPR022210">
    <property type="entry name" value="TF_GCR1-like"/>
</dbReference>
<dbReference type="InterPro" id="IPR031872">
    <property type="entry name" value="NDC10_II"/>
</dbReference>
<accession>I1BT13</accession>
<dbReference type="InParanoid" id="I1BT13"/>
<dbReference type="OMA" id="MMAGFPT"/>
<dbReference type="EMBL" id="CH476733">
    <property type="protein sequence ID" value="EIE79343.1"/>
    <property type="molecule type" value="Genomic_DNA"/>
</dbReference>